<organism evidence="1 2">
    <name type="scientific">Candidatus Shapirobacteria bacterium GW2011_GWE1_38_92</name>
    <dbReference type="NCBI Taxonomy" id="1618489"/>
    <lineage>
        <taxon>Bacteria</taxon>
        <taxon>Candidatus Shapironibacteriota</taxon>
    </lineage>
</organism>
<comment type="caution">
    <text evidence="1">The sequence shown here is derived from an EMBL/GenBank/DDBJ whole genome shotgun (WGS) entry which is preliminary data.</text>
</comment>
<reference evidence="1 2" key="1">
    <citation type="journal article" date="2015" name="Nature">
        <title>rRNA introns, odd ribosomes, and small enigmatic genomes across a large radiation of phyla.</title>
        <authorList>
            <person name="Brown C.T."/>
            <person name="Hug L.A."/>
            <person name="Thomas B.C."/>
            <person name="Sharon I."/>
            <person name="Castelle C.J."/>
            <person name="Singh A."/>
            <person name="Wilkins M.J."/>
            <person name="Williams K.H."/>
            <person name="Banfield J.F."/>
        </authorList>
    </citation>
    <scope>NUCLEOTIDE SEQUENCE [LARGE SCALE GENOMIC DNA]</scope>
</reference>
<name>A0A0G0NV59_9BACT</name>
<evidence type="ECO:0000313" key="2">
    <source>
        <dbReference type="Proteomes" id="UP000033841"/>
    </source>
</evidence>
<gene>
    <name evidence="1" type="ORF">UT14_C0053G0002</name>
</gene>
<dbReference type="Proteomes" id="UP000033841">
    <property type="component" value="Unassembled WGS sequence"/>
</dbReference>
<proteinExistence type="predicted"/>
<accession>A0A0G0NV59</accession>
<dbReference type="EMBL" id="LBVR01000053">
    <property type="protein sequence ID" value="KKQ89739.1"/>
    <property type="molecule type" value="Genomic_DNA"/>
</dbReference>
<sequence length="80" mass="8714">MFGLDFLPYLVELGAVLFDLGDNKVLFFENKTTKNIEKTVGVGGDKINILTGNMEIWRDGFGYIFPPLLGGFGVIDPGTG</sequence>
<protein>
    <submittedName>
        <fullName evidence="1">Uncharacterized protein</fullName>
    </submittedName>
</protein>
<evidence type="ECO:0000313" key="1">
    <source>
        <dbReference type="EMBL" id="KKQ89739.1"/>
    </source>
</evidence>
<dbReference type="AlphaFoldDB" id="A0A0G0NV59"/>